<proteinExistence type="predicted"/>
<protein>
    <recommendedName>
        <fullName evidence="4">Sel1 repeat family protein</fullName>
    </recommendedName>
</protein>
<evidence type="ECO:0000256" key="1">
    <source>
        <dbReference type="SAM" id="SignalP"/>
    </source>
</evidence>
<dbReference type="Gene3D" id="1.25.40.10">
    <property type="entry name" value="Tetratricopeptide repeat domain"/>
    <property type="match status" value="2"/>
</dbReference>
<gene>
    <name evidence="2" type="ORF">RI845_03200</name>
</gene>
<keyword evidence="1" id="KW-0732">Signal</keyword>
<feature type="signal peptide" evidence="1">
    <location>
        <begin position="1"/>
        <end position="25"/>
    </location>
</feature>
<dbReference type="InterPro" id="IPR011990">
    <property type="entry name" value="TPR-like_helical_dom_sf"/>
</dbReference>
<evidence type="ECO:0000313" key="3">
    <source>
        <dbReference type="Proteomes" id="UP001248581"/>
    </source>
</evidence>
<evidence type="ECO:0008006" key="4">
    <source>
        <dbReference type="Google" id="ProtNLM"/>
    </source>
</evidence>
<dbReference type="EMBL" id="CP134146">
    <property type="protein sequence ID" value="WNC69172.1"/>
    <property type="molecule type" value="Genomic_DNA"/>
</dbReference>
<sequence>MRFLNNTVIKALITSFIFITCASNATDNVATIKKADRYFLEQKYNLALNEYLVAAETVSPKAYYQLGVMHYKGLGTAADNIKALVWFSMAADFNYDNSVEIVNNLIANVQPAEKAEVTQLIKSSQEALARQLVYRNYAPIIIEENLSNKLLFDDMPDLSDANIVTDMGFSNSLSMNDGYSGGGLSGGADDMGSSAESFESESDAFPEEEPYFLIADYDVGPDGSIRNITEVKASGDVKSVLFDLSFNTLPKPTLNDKNVYFVNRTYLGIASYNKWRMQRDYNYFYTKMRKLTSKLDDSDSPKDKYNQAMALLNFPWLKQEKGYVDQLLKAAAEHGYVMAKYEYGLKLYREQTDFKQAVHWIFEAAKQEHSHAQYRLARILQDSPWVVNDENNALFWFEQASEKDHLPAKLKTAEIKLVAKDEQLIDVDGAIEILADIAEPQADNPEYHYLQAMAHLKMEPRQLAKTVEYLESAIKLGNEFNWDTSAWQKELDSWTSSGSVTIVEGEF</sequence>
<dbReference type="Pfam" id="PF08238">
    <property type="entry name" value="Sel1"/>
    <property type="match status" value="4"/>
</dbReference>
<organism evidence="2 3">
    <name type="scientific">Thalassotalea nanhaiensis</name>
    <dbReference type="NCBI Taxonomy" id="3065648"/>
    <lineage>
        <taxon>Bacteria</taxon>
        <taxon>Pseudomonadati</taxon>
        <taxon>Pseudomonadota</taxon>
        <taxon>Gammaproteobacteria</taxon>
        <taxon>Alteromonadales</taxon>
        <taxon>Colwelliaceae</taxon>
        <taxon>Thalassotalea</taxon>
    </lineage>
</organism>
<dbReference type="PANTHER" id="PTHR11102:SF160">
    <property type="entry name" value="ERAD-ASSOCIATED E3 UBIQUITIN-PROTEIN LIGASE COMPONENT HRD3"/>
    <property type="match status" value="1"/>
</dbReference>
<dbReference type="InterPro" id="IPR050767">
    <property type="entry name" value="Sel1_AlgK"/>
</dbReference>
<dbReference type="RefSeq" id="WP_348388316.1">
    <property type="nucleotide sequence ID" value="NZ_CP134146.1"/>
</dbReference>
<name>A0ABY9TK86_9GAMM</name>
<dbReference type="SMART" id="SM00671">
    <property type="entry name" value="SEL1"/>
    <property type="match status" value="3"/>
</dbReference>
<dbReference type="SUPFAM" id="SSF81901">
    <property type="entry name" value="HCP-like"/>
    <property type="match status" value="2"/>
</dbReference>
<keyword evidence="3" id="KW-1185">Reference proteome</keyword>
<feature type="chain" id="PRO_5047077682" description="Sel1 repeat family protein" evidence="1">
    <location>
        <begin position="26"/>
        <end position="507"/>
    </location>
</feature>
<dbReference type="InterPro" id="IPR006597">
    <property type="entry name" value="Sel1-like"/>
</dbReference>
<reference evidence="3" key="1">
    <citation type="submission" date="2023-09" db="EMBL/GenBank/DDBJ databases">
        <authorList>
            <person name="Li S."/>
            <person name="Li X."/>
            <person name="Zhang C."/>
            <person name="Zhao Z."/>
        </authorList>
    </citation>
    <scope>NUCLEOTIDE SEQUENCE [LARGE SCALE GENOMIC DNA]</scope>
    <source>
        <strain evidence="3">SQ345</strain>
    </source>
</reference>
<dbReference type="PANTHER" id="PTHR11102">
    <property type="entry name" value="SEL-1-LIKE PROTEIN"/>
    <property type="match status" value="1"/>
</dbReference>
<evidence type="ECO:0000313" key="2">
    <source>
        <dbReference type="EMBL" id="WNC69172.1"/>
    </source>
</evidence>
<dbReference type="Proteomes" id="UP001248581">
    <property type="component" value="Chromosome"/>
</dbReference>
<accession>A0ABY9TK86</accession>